<name>A0AAQ3PEK9_PASNO</name>
<evidence type="ECO:0000256" key="2">
    <source>
        <dbReference type="ARBA" id="ARBA00022801"/>
    </source>
</evidence>
<feature type="domain" description="Xylanase inhibitor C-terminal" evidence="4">
    <location>
        <begin position="157"/>
        <end position="214"/>
    </location>
</feature>
<dbReference type="GO" id="GO:0005576">
    <property type="term" value="C:extracellular region"/>
    <property type="evidence" value="ECO:0007669"/>
    <property type="project" value="TreeGrafter"/>
</dbReference>
<protein>
    <recommendedName>
        <fullName evidence="4">Xylanase inhibitor C-terminal domain-containing protein</fullName>
    </recommendedName>
</protein>
<evidence type="ECO:0000313" key="6">
    <source>
        <dbReference type="Proteomes" id="UP001341281"/>
    </source>
</evidence>
<dbReference type="AlphaFoldDB" id="A0AAQ3PEK9"/>
<dbReference type="GO" id="GO:0006508">
    <property type="term" value="P:proteolysis"/>
    <property type="evidence" value="ECO:0007669"/>
    <property type="project" value="UniProtKB-KW"/>
</dbReference>
<evidence type="ECO:0000313" key="5">
    <source>
        <dbReference type="EMBL" id="WVZ48824.1"/>
    </source>
</evidence>
<dbReference type="EMBL" id="CP144745">
    <property type="protein sequence ID" value="WVZ48824.1"/>
    <property type="molecule type" value="Genomic_DNA"/>
</dbReference>
<feature type="compositionally biased region" description="Low complexity" evidence="3">
    <location>
        <begin position="83"/>
        <end position="94"/>
    </location>
</feature>
<reference evidence="5 6" key="1">
    <citation type="submission" date="2024-02" db="EMBL/GenBank/DDBJ databases">
        <title>High-quality chromosome-scale genome assembly of Pensacola bahiagrass (Paspalum notatum Flugge var. saurae).</title>
        <authorList>
            <person name="Vega J.M."/>
            <person name="Podio M."/>
            <person name="Orjuela J."/>
            <person name="Siena L.A."/>
            <person name="Pessino S.C."/>
            <person name="Combes M.C."/>
            <person name="Mariac C."/>
            <person name="Albertini E."/>
            <person name="Pupilli F."/>
            <person name="Ortiz J.P.A."/>
            <person name="Leblanc O."/>
        </authorList>
    </citation>
    <scope>NUCLEOTIDE SEQUENCE [LARGE SCALE GENOMIC DNA]</scope>
    <source>
        <strain evidence="5">R1</strain>
        <tissue evidence="5">Leaf</tissue>
    </source>
</reference>
<evidence type="ECO:0000259" key="4">
    <source>
        <dbReference type="Pfam" id="PF14541"/>
    </source>
</evidence>
<evidence type="ECO:0000256" key="1">
    <source>
        <dbReference type="ARBA" id="ARBA00022670"/>
    </source>
</evidence>
<evidence type="ECO:0000256" key="3">
    <source>
        <dbReference type="SAM" id="MobiDB-lite"/>
    </source>
</evidence>
<dbReference type="Gene3D" id="2.40.70.10">
    <property type="entry name" value="Acid Proteases"/>
    <property type="match status" value="1"/>
</dbReference>
<sequence>MHRQTTLKNLPNFGEYLMTLAIGTPPLTTYSAIVWTKRVLCQPVLRSSSQVRGPESETFSSARRRSIRPASIALLSTAATQATPTLTAPRTASSGWPRGAWHSSLGSGAPSSPTACSRRSRTPSALLLGPSAVINDTGVRTTPFVASPAMAPMDTYYYINLTGISLATMPLSIPHGAFSLNADDGGGLIVDSGTTITSLVDVDAAYQHVRATVVSLPRGR</sequence>
<dbReference type="SUPFAM" id="SSF50630">
    <property type="entry name" value="Acid proteases"/>
    <property type="match status" value="1"/>
</dbReference>
<dbReference type="Proteomes" id="UP001341281">
    <property type="component" value="Chromosome 01"/>
</dbReference>
<dbReference type="InterPro" id="IPR051708">
    <property type="entry name" value="Plant_Aspart_Prot_A1"/>
</dbReference>
<gene>
    <name evidence="5" type="ORF">U9M48_000231</name>
</gene>
<proteinExistence type="predicted"/>
<dbReference type="Pfam" id="PF14541">
    <property type="entry name" value="TAXi_C"/>
    <property type="match status" value="1"/>
</dbReference>
<keyword evidence="1" id="KW-0645">Protease</keyword>
<keyword evidence="2" id="KW-0378">Hydrolase</keyword>
<feature type="region of interest" description="Disordered" evidence="3">
    <location>
        <begin position="83"/>
        <end position="121"/>
    </location>
</feature>
<dbReference type="InterPro" id="IPR032799">
    <property type="entry name" value="TAXi_C"/>
</dbReference>
<dbReference type="GO" id="GO:0008233">
    <property type="term" value="F:peptidase activity"/>
    <property type="evidence" value="ECO:0007669"/>
    <property type="project" value="UniProtKB-KW"/>
</dbReference>
<dbReference type="PANTHER" id="PTHR47967:SF45">
    <property type="entry name" value="OS07G0533800 PROTEIN"/>
    <property type="match status" value="1"/>
</dbReference>
<dbReference type="PANTHER" id="PTHR47967">
    <property type="entry name" value="OS07G0603500 PROTEIN-RELATED"/>
    <property type="match status" value="1"/>
</dbReference>
<keyword evidence="6" id="KW-1185">Reference proteome</keyword>
<accession>A0AAQ3PEK9</accession>
<feature type="compositionally biased region" description="Polar residues" evidence="3">
    <location>
        <begin position="104"/>
        <end position="117"/>
    </location>
</feature>
<dbReference type="InterPro" id="IPR021109">
    <property type="entry name" value="Peptidase_aspartic_dom_sf"/>
</dbReference>
<organism evidence="5 6">
    <name type="scientific">Paspalum notatum var. saurae</name>
    <dbReference type="NCBI Taxonomy" id="547442"/>
    <lineage>
        <taxon>Eukaryota</taxon>
        <taxon>Viridiplantae</taxon>
        <taxon>Streptophyta</taxon>
        <taxon>Embryophyta</taxon>
        <taxon>Tracheophyta</taxon>
        <taxon>Spermatophyta</taxon>
        <taxon>Magnoliopsida</taxon>
        <taxon>Liliopsida</taxon>
        <taxon>Poales</taxon>
        <taxon>Poaceae</taxon>
        <taxon>PACMAD clade</taxon>
        <taxon>Panicoideae</taxon>
        <taxon>Andropogonodae</taxon>
        <taxon>Paspaleae</taxon>
        <taxon>Paspalinae</taxon>
        <taxon>Paspalum</taxon>
    </lineage>
</organism>